<evidence type="ECO:0000259" key="1">
    <source>
        <dbReference type="PROSITE" id="PS51192"/>
    </source>
</evidence>
<dbReference type="SMART" id="SM00491">
    <property type="entry name" value="HELICc2"/>
    <property type="match status" value="1"/>
</dbReference>
<dbReference type="AlphaFoldDB" id="X1FB38"/>
<dbReference type="GO" id="GO:0016818">
    <property type="term" value="F:hydrolase activity, acting on acid anhydrides, in phosphorus-containing anhydrides"/>
    <property type="evidence" value="ECO:0007669"/>
    <property type="project" value="InterPro"/>
</dbReference>
<dbReference type="InterPro" id="IPR006555">
    <property type="entry name" value="ATP-dep_Helicase_C"/>
</dbReference>
<feature type="domain" description="Helicase ATP-binding" evidence="1">
    <location>
        <begin position="31"/>
        <end position="304"/>
    </location>
</feature>
<comment type="caution">
    <text evidence="2">The sequence shown here is derived from an EMBL/GenBank/DDBJ whole genome shotgun (WGS) entry which is preliminary data.</text>
</comment>
<dbReference type="GO" id="GO:0005524">
    <property type="term" value="F:ATP binding"/>
    <property type="evidence" value="ECO:0007669"/>
    <property type="project" value="InterPro"/>
</dbReference>
<dbReference type="Pfam" id="PF04851">
    <property type="entry name" value="ResIII"/>
    <property type="match status" value="1"/>
</dbReference>
<organism evidence="2">
    <name type="scientific">marine sediment metagenome</name>
    <dbReference type="NCBI Taxonomy" id="412755"/>
    <lineage>
        <taxon>unclassified sequences</taxon>
        <taxon>metagenomes</taxon>
        <taxon>ecological metagenomes</taxon>
    </lineage>
</organism>
<gene>
    <name evidence="2" type="ORF">S03H2_09801</name>
</gene>
<dbReference type="InterPro" id="IPR027417">
    <property type="entry name" value="P-loop_NTPase"/>
</dbReference>
<reference evidence="2" key="1">
    <citation type="journal article" date="2014" name="Front. Microbiol.">
        <title>High frequency of phylogenetically diverse reductive dehalogenase-homologous genes in deep subseafloor sedimentary metagenomes.</title>
        <authorList>
            <person name="Kawai M."/>
            <person name="Futagami T."/>
            <person name="Toyoda A."/>
            <person name="Takaki Y."/>
            <person name="Nishi S."/>
            <person name="Hori S."/>
            <person name="Arai W."/>
            <person name="Tsubouchi T."/>
            <person name="Morono Y."/>
            <person name="Uchiyama I."/>
            <person name="Ito T."/>
            <person name="Fujiyama A."/>
            <person name="Inagaki F."/>
            <person name="Takami H."/>
        </authorList>
    </citation>
    <scope>NUCLEOTIDE SEQUENCE</scope>
    <source>
        <strain evidence="2">Expedition CK06-06</strain>
    </source>
</reference>
<dbReference type="InterPro" id="IPR014001">
    <property type="entry name" value="Helicase_ATP-bd"/>
</dbReference>
<name>X1FB38_9ZZZZ</name>
<protein>
    <recommendedName>
        <fullName evidence="1">Helicase ATP-binding domain-containing protein</fullName>
    </recommendedName>
</protein>
<dbReference type="GO" id="GO:0006139">
    <property type="term" value="P:nucleobase-containing compound metabolic process"/>
    <property type="evidence" value="ECO:0007669"/>
    <property type="project" value="InterPro"/>
</dbReference>
<dbReference type="PROSITE" id="PS51192">
    <property type="entry name" value="HELICASE_ATP_BIND_1"/>
    <property type="match status" value="1"/>
</dbReference>
<dbReference type="SUPFAM" id="SSF52540">
    <property type="entry name" value="P-loop containing nucleoside triphosphate hydrolases"/>
    <property type="match status" value="1"/>
</dbReference>
<dbReference type="Gene3D" id="3.40.50.300">
    <property type="entry name" value="P-loop containing nucleotide triphosphate hydrolases"/>
    <property type="match status" value="2"/>
</dbReference>
<dbReference type="GO" id="GO:0004386">
    <property type="term" value="F:helicase activity"/>
    <property type="evidence" value="ECO:0007669"/>
    <property type="project" value="InterPro"/>
</dbReference>
<sequence length="477" mass="56172">MALIDYFQPANKKKFKDLREWQKSFFKIWDSDVKENTELICINLPTGCGKTLVGLQILEKYLKKDKKRCAYIINEYALADKVLEHAKDLDIPAVIIRSEKASIKVNIPRNIRKKNIINYTRSQVIRISSYDFELYHSNIEPPEILIIDDADRFIQNLNRISSVTISREECPDFYQEILNKLDPSNYDRLEAIINNKTNRFEVNLVYPHESVIIANWIQEERATKVIKDSQYPKNLQWQLKRNWRELERMLMTFNNEKIIFRPFFPAPRYKDNIFQIPKIILMSATLGTKISIQKELGVIKKDILMINEESLKDEELKMGNRIIFPIDVVVELDQTEINKSCLKIVKYFDKSLIMSYSGKEQQDLFVKLSTEGKKSILYQNYDDLTKFISEKKAHLIAAAKYYGIDLPLKNCNVGIITWIPKYLDHFDYIYNSLIKNEEYIFELIARRLTQAFGRCNRDIDDIAIYFVLDQDFSSPSL</sequence>
<proteinExistence type="predicted"/>
<dbReference type="GO" id="GO:0003677">
    <property type="term" value="F:DNA binding"/>
    <property type="evidence" value="ECO:0007669"/>
    <property type="project" value="InterPro"/>
</dbReference>
<evidence type="ECO:0000313" key="2">
    <source>
        <dbReference type="EMBL" id="GAH26609.1"/>
    </source>
</evidence>
<accession>X1FB38</accession>
<dbReference type="EMBL" id="BARU01005093">
    <property type="protein sequence ID" value="GAH26609.1"/>
    <property type="molecule type" value="Genomic_DNA"/>
</dbReference>
<dbReference type="InterPro" id="IPR006935">
    <property type="entry name" value="Helicase/UvrB_N"/>
</dbReference>
<dbReference type="SMART" id="SM00487">
    <property type="entry name" value="DEXDc"/>
    <property type="match status" value="1"/>
</dbReference>